<keyword evidence="3" id="KW-0670">Pyruvate</keyword>
<dbReference type="Gene3D" id="2.40.50.100">
    <property type="match status" value="1"/>
</dbReference>
<dbReference type="Pfam" id="PF00364">
    <property type="entry name" value="Biotin_lipoyl"/>
    <property type="match status" value="1"/>
</dbReference>
<gene>
    <name evidence="3" type="ORF">SAMN05444336_101449</name>
</gene>
<dbReference type="InterPro" id="IPR050709">
    <property type="entry name" value="Biotin_Carboxyl_Carrier/Decarb"/>
</dbReference>
<dbReference type="PROSITE" id="PS00188">
    <property type="entry name" value="BIOTIN"/>
    <property type="match status" value="1"/>
</dbReference>
<keyword evidence="4" id="KW-1185">Reference proteome</keyword>
<dbReference type="Proteomes" id="UP000199118">
    <property type="component" value="Unassembled WGS sequence"/>
</dbReference>
<dbReference type="STRING" id="356660.SAMN05444336_101449"/>
<evidence type="ECO:0000259" key="2">
    <source>
        <dbReference type="PROSITE" id="PS50968"/>
    </source>
</evidence>
<dbReference type="CDD" id="cd06850">
    <property type="entry name" value="biotinyl_domain"/>
    <property type="match status" value="1"/>
</dbReference>
<dbReference type="InterPro" id="IPR001882">
    <property type="entry name" value="Biotin_BS"/>
</dbReference>
<evidence type="ECO:0000313" key="4">
    <source>
        <dbReference type="Proteomes" id="UP000199118"/>
    </source>
</evidence>
<dbReference type="RefSeq" id="WP_092679495.1">
    <property type="nucleotide sequence ID" value="NZ_FNMZ01000001.1"/>
</dbReference>
<accession>A0A1H2RT38</accession>
<dbReference type="PANTHER" id="PTHR45266">
    <property type="entry name" value="OXALOACETATE DECARBOXYLASE ALPHA CHAIN"/>
    <property type="match status" value="1"/>
</dbReference>
<dbReference type="InterPro" id="IPR011053">
    <property type="entry name" value="Single_hybrid_motif"/>
</dbReference>
<keyword evidence="1" id="KW-0092">Biotin</keyword>
<dbReference type="SUPFAM" id="SSF51230">
    <property type="entry name" value="Single hybrid motif"/>
    <property type="match status" value="1"/>
</dbReference>
<sequence length="72" mass="7558">MDILTDTAGRVMELLKAPGDRVEAGETVMTVEAMKMEIPIAADAAGVITAIAVAVDQMVEEDQAVATLEPSR</sequence>
<evidence type="ECO:0000313" key="3">
    <source>
        <dbReference type="EMBL" id="SDW22330.1"/>
    </source>
</evidence>
<name>A0A1H2RT38_9RHOB</name>
<feature type="domain" description="Lipoyl-binding" evidence="2">
    <location>
        <begin position="1"/>
        <end position="69"/>
    </location>
</feature>
<dbReference type="PANTHER" id="PTHR45266:SF3">
    <property type="entry name" value="OXALOACETATE DECARBOXYLASE ALPHA CHAIN"/>
    <property type="match status" value="1"/>
</dbReference>
<dbReference type="InterPro" id="IPR000089">
    <property type="entry name" value="Biotin_lipoyl"/>
</dbReference>
<dbReference type="PROSITE" id="PS50968">
    <property type="entry name" value="BIOTINYL_LIPOYL"/>
    <property type="match status" value="1"/>
</dbReference>
<dbReference type="EMBL" id="FNMZ01000001">
    <property type="protein sequence ID" value="SDW22330.1"/>
    <property type="molecule type" value="Genomic_DNA"/>
</dbReference>
<protein>
    <submittedName>
        <fullName evidence="3">Urea carboxylase/pyruvate carboxylase subunit B/propionyl-CoA carboxylase alpha chain</fullName>
    </submittedName>
</protein>
<dbReference type="OrthoDB" id="163546at2"/>
<evidence type="ECO:0000256" key="1">
    <source>
        <dbReference type="ARBA" id="ARBA00023267"/>
    </source>
</evidence>
<reference evidence="3 4" key="1">
    <citation type="submission" date="2016-10" db="EMBL/GenBank/DDBJ databases">
        <authorList>
            <person name="de Groot N.N."/>
        </authorList>
    </citation>
    <scope>NUCLEOTIDE SEQUENCE [LARGE SCALE GENOMIC DNA]</scope>
    <source>
        <strain evidence="3 4">DSM 17890</strain>
    </source>
</reference>
<organism evidence="3 4">
    <name type="scientific">Albimonas donghaensis</name>
    <dbReference type="NCBI Taxonomy" id="356660"/>
    <lineage>
        <taxon>Bacteria</taxon>
        <taxon>Pseudomonadati</taxon>
        <taxon>Pseudomonadota</taxon>
        <taxon>Alphaproteobacteria</taxon>
        <taxon>Rhodobacterales</taxon>
        <taxon>Paracoccaceae</taxon>
        <taxon>Albimonas</taxon>
    </lineage>
</organism>
<proteinExistence type="predicted"/>
<dbReference type="AlphaFoldDB" id="A0A1H2RT38"/>